<dbReference type="EMBL" id="QXFU01011618">
    <property type="protein sequence ID" value="KAE8952356.1"/>
    <property type="molecule type" value="Genomic_DNA"/>
</dbReference>
<dbReference type="Proteomes" id="UP000435112">
    <property type="component" value="Unassembled WGS sequence"/>
</dbReference>
<sequence length="93" mass="10129">MDTSAPISSSKIAFSLLIFPVILACRNHFPGEWCFQYPRDSPGSSVGNIVPDRRISLTCGCTGAWISAIDSPSDGLNHSSGVRRFQYPRVSPE</sequence>
<evidence type="ECO:0000313" key="2">
    <source>
        <dbReference type="EMBL" id="KAE8952356.1"/>
    </source>
</evidence>
<keyword evidence="1" id="KW-0732">Signal</keyword>
<reference evidence="2 3" key="1">
    <citation type="submission" date="2018-09" db="EMBL/GenBank/DDBJ databases">
        <title>Genomic investigation of the strawberry pathogen Phytophthora fragariae indicates pathogenicity is determined by transcriptional variation in three key races.</title>
        <authorList>
            <person name="Adams T.M."/>
            <person name="Armitage A.D."/>
            <person name="Sobczyk M.K."/>
            <person name="Bates H.J."/>
            <person name="Dunwell J.M."/>
            <person name="Nellist C.F."/>
            <person name="Harrison R.J."/>
        </authorList>
    </citation>
    <scope>NUCLEOTIDE SEQUENCE [LARGE SCALE GENOMIC DNA]</scope>
    <source>
        <strain evidence="2 3">SCRP324</strain>
    </source>
</reference>
<name>A0A6A3G6M2_9STRA</name>
<comment type="caution">
    <text evidence="2">The sequence shown here is derived from an EMBL/GenBank/DDBJ whole genome shotgun (WGS) entry which is preliminary data.</text>
</comment>
<evidence type="ECO:0000313" key="3">
    <source>
        <dbReference type="Proteomes" id="UP000435112"/>
    </source>
</evidence>
<protein>
    <recommendedName>
        <fullName evidence="4">Secreted protein</fullName>
    </recommendedName>
</protein>
<evidence type="ECO:0000256" key="1">
    <source>
        <dbReference type="SAM" id="SignalP"/>
    </source>
</evidence>
<accession>A0A6A3G6M2</accession>
<dbReference type="AlphaFoldDB" id="A0A6A3G6M2"/>
<gene>
    <name evidence="2" type="ORF">PR002_g32699</name>
</gene>
<proteinExistence type="predicted"/>
<organism evidence="2 3">
    <name type="scientific">Phytophthora rubi</name>
    <dbReference type="NCBI Taxonomy" id="129364"/>
    <lineage>
        <taxon>Eukaryota</taxon>
        <taxon>Sar</taxon>
        <taxon>Stramenopiles</taxon>
        <taxon>Oomycota</taxon>
        <taxon>Peronosporomycetes</taxon>
        <taxon>Peronosporales</taxon>
        <taxon>Peronosporaceae</taxon>
        <taxon>Phytophthora</taxon>
    </lineage>
</organism>
<feature type="signal peptide" evidence="1">
    <location>
        <begin position="1"/>
        <end position="24"/>
    </location>
</feature>
<feature type="chain" id="PRO_5025545101" description="Secreted protein" evidence="1">
    <location>
        <begin position="25"/>
        <end position="93"/>
    </location>
</feature>
<evidence type="ECO:0008006" key="4">
    <source>
        <dbReference type="Google" id="ProtNLM"/>
    </source>
</evidence>